<organism evidence="3 4">
    <name type="scientific">Thiohalocapsa marina</name>
    <dbReference type="NCBI Taxonomy" id="424902"/>
    <lineage>
        <taxon>Bacteria</taxon>
        <taxon>Pseudomonadati</taxon>
        <taxon>Pseudomonadota</taxon>
        <taxon>Gammaproteobacteria</taxon>
        <taxon>Chromatiales</taxon>
        <taxon>Chromatiaceae</taxon>
        <taxon>Thiohalocapsa</taxon>
    </lineage>
</organism>
<dbReference type="HAMAP" id="MF_00634">
    <property type="entry name" value="UPF0235"/>
    <property type="match status" value="1"/>
</dbReference>
<dbReference type="OrthoDB" id="9800587at2"/>
<reference evidence="3 4" key="1">
    <citation type="submission" date="2019-09" db="EMBL/GenBank/DDBJ databases">
        <title>Whole-genome sequence of the purple sulfur bacterium Thiohalocapsa marina DSM 19078.</title>
        <authorList>
            <person name="Kyndt J.A."/>
            <person name="Meyer T.E."/>
        </authorList>
    </citation>
    <scope>NUCLEOTIDE SEQUENCE [LARGE SCALE GENOMIC DNA]</scope>
    <source>
        <strain evidence="3 4">DSM 19078</strain>
    </source>
</reference>
<accession>A0A5M8FKQ2</accession>
<dbReference type="InterPro" id="IPR003746">
    <property type="entry name" value="DUF167"/>
</dbReference>
<dbReference type="SMART" id="SM01152">
    <property type="entry name" value="DUF167"/>
    <property type="match status" value="1"/>
</dbReference>
<sequence length="94" mass="10384">MAWRRWQDDALVLSLRVQPRARSDGFGEPLGDELRLRLRAPPVDDKANAHLIAFVADAFGVPRRQVEIIGGEHARSKVVRITAPTKDPFASNGG</sequence>
<protein>
    <recommendedName>
        <fullName evidence="2">UPF0235 protein F2Q65_09425</fullName>
    </recommendedName>
</protein>
<evidence type="ECO:0000313" key="3">
    <source>
        <dbReference type="EMBL" id="KAA6185309.1"/>
    </source>
</evidence>
<evidence type="ECO:0000256" key="2">
    <source>
        <dbReference type="HAMAP-Rule" id="MF_00634"/>
    </source>
</evidence>
<dbReference type="PANTHER" id="PTHR13420:SF7">
    <property type="entry name" value="UPF0235 PROTEIN C15ORF40"/>
    <property type="match status" value="1"/>
</dbReference>
<name>A0A5M8FKQ2_9GAMM</name>
<dbReference type="AlphaFoldDB" id="A0A5M8FKQ2"/>
<comment type="similarity">
    <text evidence="1 2">Belongs to the UPF0235 family.</text>
</comment>
<comment type="caution">
    <text evidence="3">The sequence shown here is derived from an EMBL/GenBank/DDBJ whole genome shotgun (WGS) entry which is preliminary data.</text>
</comment>
<dbReference type="GO" id="GO:0005737">
    <property type="term" value="C:cytoplasm"/>
    <property type="evidence" value="ECO:0007669"/>
    <property type="project" value="TreeGrafter"/>
</dbReference>
<evidence type="ECO:0000256" key="1">
    <source>
        <dbReference type="ARBA" id="ARBA00010364"/>
    </source>
</evidence>
<dbReference type="InterPro" id="IPR036591">
    <property type="entry name" value="YggU-like_sf"/>
</dbReference>
<keyword evidence="4" id="KW-1185">Reference proteome</keyword>
<dbReference type="Proteomes" id="UP000322981">
    <property type="component" value="Unassembled WGS sequence"/>
</dbReference>
<dbReference type="Gene3D" id="3.30.1200.10">
    <property type="entry name" value="YggU-like"/>
    <property type="match status" value="1"/>
</dbReference>
<dbReference type="EMBL" id="VWXX01000011">
    <property type="protein sequence ID" value="KAA6185309.1"/>
    <property type="molecule type" value="Genomic_DNA"/>
</dbReference>
<dbReference type="RefSeq" id="WP_150092727.1">
    <property type="nucleotide sequence ID" value="NZ_JBFUOH010000107.1"/>
</dbReference>
<dbReference type="PANTHER" id="PTHR13420">
    <property type="entry name" value="UPF0235 PROTEIN C15ORF40"/>
    <property type="match status" value="1"/>
</dbReference>
<dbReference type="Pfam" id="PF02594">
    <property type="entry name" value="DUF167"/>
    <property type="match status" value="1"/>
</dbReference>
<gene>
    <name evidence="3" type="ORF">F2Q65_09425</name>
</gene>
<dbReference type="SUPFAM" id="SSF69786">
    <property type="entry name" value="YggU-like"/>
    <property type="match status" value="1"/>
</dbReference>
<dbReference type="NCBIfam" id="TIGR00251">
    <property type="entry name" value="DUF167 family protein"/>
    <property type="match status" value="1"/>
</dbReference>
<proteinExistence type="inferred from homology"/>
<evidence type="ECO:0000313" key="4">
    <source>
        <dbReference type="Proteomes" id="UP000322981"/>
    </source>
</evidence>